<dbReference type="Pfam" id="PF13845">
    <property type="entry name" value="Septum_form"/>
    <property type="match status" value="1"/>
</dbReference>
<feature type="non-terminal residue" evidence="2">
    <location>
        <position position="187"/>
    </location>
</feature>
<protein>
    <recommendedName>
        <fullName evidence="1">Septum formation-related domain-containing protein</fullName>
    </recommendedName>
</protein>
<proteinExistence type="predicted"/>
<evidence type="ECO:0000259" key="1">
    <source>
        <dbReference type="Pfam" id="PF13845"/>
    </source>
</evidence>
<reference evidence="2" key="1">
    <citation type="submission" date="2018-06" db="EMBL/GenBank/DDBJ databases">
        <authorList>
            <person name="Zhirakovskaya E."/>
        </authorList>
    </citation>
    <scope>NUCLEOTIDE SEQUENCE</scope>
</reference>
<organism evidence="2">
    <name type="scientific">hydrothermal vent metagenome</name>
    <dbReference type="NCBI Taxonomy" id="652676"/>
    <lineage>
        <taxon>unclassified sequences</taxon>
        <taxon>metagenomes</taxon>
        <taxon>ecological metagenomes</taxon>
    </lineage>
</organism>
<evidence type="ECO:0000313" key="2">
    <source>
        <dbReference type="EMBL" id="VAV96556.1"/>
    </source>
</evidence>
<dbReference type="AlphaFoldDB" id="A0A3B0S6T4"/>
<dbReference type="EMBL" id="UOEK01000102">
    <property type="protein sequence ID" value="VAV96556.1"/>
    <property type="molecule type" value="Genomic_DNA"/>
</dbReference>
<sequence length="187" mass="20294">MVKRSLLVCFALIASACASAGEPVLHDHLTKFVDVSIGECFSFDEPESTTVSGVEVAPCTTPHTYELFFLGDTTAPEWGDVEMFRSEAVASCAPALEIYTGALIADRIFDFAYFTPSVREWEAGVRTFGCYAFALDGSQATDTVLAVSPNRRMARRDLVDGTCFAAPSSDLVFTVAVRDCSQADREM</sequence>
<dbReference type="InterPro" id="IPR026004">
    <property type="entry name" value="Septum_form"/>
</dbReference>
<feature type="domain" description="Septum formation-related" evidence="1">
    <location>
        <begin position="38"/>
        <end position="182"/>
    </location>
</feature>
<name>A0A3B0S6T4_9ZZZZ</name>
<accession>A0A3B0S6T4</accession>
<gene>
    <name evidence="2" type="ORF">MNBD_ACTINO02-1107</name>
</gene>
<dbReference type="PROSITE" id="PS51257">
    <property type="entry name" value="PROKAR_LIPOPROTEIN"/>
    <property type="match status" value="1"/>
</dbReference>